<reference evidence="2 3" key="1">
    <citation type="journal article" date="2023" name="G3 (Bethesda)">
        <title>A chromosome-level genome assembly of Zasmidium syzygii isolated from banana leaves.</title>
        <authorList>
            <person name="van Westerhoven A.C."/>
            <person name="Mehrabi R."/>
            <person name="Talebi R."/>
            <person name="Steentjes M.B.F."/>
            <person name="Corcolon B."/>
            <person name="Chong P.A."/>
            <person name="Kema G.H.J."/>
            <person name="Seidl M.F."/>
        </authorList>
    </citation>
    <scope>NUCLEOTIDE SEQUENCE [LARGE SCALE GENOMIC DNA]</scope>
    <source>
        <strain evidence="2 3">P124</strain>
    </source>
</reference>
<feature type="transmembrane region" description="Helical" evidence="1">
    <location>
        <begin position="254"/>
        <end position="276"/>
    </location>
</feature>
<evidence type="ECO:0000313" key="2">
    <source>
        <dbReference type="EMBL" id="KAK4504225.1"/>
    </source>
</evidence>
<accession>A0ABR0ESX4</accession>
<evidence type="ECO:0000313" key="3">
    <source>
        <dbReference type="Proteomes" id="UP001305779"/>
    </source>
</evidence>
<gene>
    <name evidence="2" type="ORF">PRZ48_005141</name>
</gene>
<feature type="transmembrane region" description="Helical" evidence="1">
    <location>
        <begin position="161"/>
        <end position="189"/>
    </location>
</feature>
<keyword evidence="1" id="KW-1133">Transmembrane helix</keyword>
<proteinExistence type="predicted"/>
<sequence length="285" mass="31752">MAHTQPFQCGFVGSEDAYGLGIRIGAYTQWFASLLAQMLPKVESEALRTVNTCFQIAILASLAYWTCTAPDTLHPAEAFIMLLFCFGGVSACQSWSRNPFNSMFGSEAFSLRGIGDFIRNLVALGACSYGLWLTIRGRTRLDETACRTRVFFFAPVNLFGWYRYVLMAIFSFGILCGLLITVACMLHAYHQYDAWLKDWRNNSISVEPEPNERPSIAVFLTTCIALGVFIVAVELTIIWNGIEGVQACNSVGQLFPLIVGVAGLLRIMWCFARALVVGEISFRRR</sequence>
<feature type="transmembrane region" description="Helical" evidence="1">
    <location>
        <begin position="216"/>
        <end position="242"/>
    </location>
</feature>
<protein>
    <submittedName>
        <fullName evidence="2">Uncharacterized protein</fullName>
    </submittedName>
</protein>
<keyword evidence="3" id="KW-1185">Reference proteome</keyword>
<comment type="caution">
    <text evidence="2">The sequence shown here is derived from an EMBL/GenBank/DDBJ whole genome shotgun (WGS) entry which is preliminary data.</text>
</comment>
<evidence type="ECO:0000256" key="1">
    <source>
        <dbReference type="SAM" id="Phobius"/>
    </source>
</evidence>
<dbReference type="EMBL" id="JAXOVC010000003">
    <property type="protein sequence ID" value="KAK4504225.1"/>
    <property type="molecule type" value="Genomic_DNA"/>
</dbReference>
<dbReference type="Proteomes" id="UP001305779">
    <property type="component" value="Unassembled WGS sequence"/>
</dbReference>
<keyword evidence="1" id="KW-0812">Transmembrane</keyword>
<keyword evidence="1" id="KW-0472">Membrane</keyword>
<organism evidence="2 3">
    <name type="scientific">Zasmidium cellare</name>
    <name type="common">Wine cellar mold</name>
    <name type="synonym">Racodium cellare</name>
    <dbReference type="NCBI Taxonomy" id="395010"/>
    <lineage>
        <taxon>Eukaryota</taxon>
        <taxon>Fungi</taxon>
        <taxon>Dikarya</taxon>
        <taxon>Ascomycota</taxon>
        <taxon>Pezizomycotina</taxon>
        <taxon>Dothideomycetes</taxon>
        <taxon>Dothideomycetidae</taxon>
        <taxon>Mycosphaerellales</taxon>
        <taxon>Mycosphaerellaceae</taxon>
        <taxon>Zasmidium</taxon>
    </lineage>
</organism>
<name>A0ABR0ESX4_ZASCE</name>